<reference evidence="2" key="1">
    <citation type="submission" date="2022-11" db="EMBL/GenBank/DDBJ databases">
        <authorList>
            <person name="Petersen C."/>
        </authorList>
    </citation>
    <scope>NUCLEOTIDE SEQUENCE</scope>
    <source>
        <strain evidence="2">IBT 16849</strain>
    </source>
</reference>
<keyword evidence="3" id="KW-1185">Reference proteome</keyword>
<feature type="region of interest" description="Disordered" evidence="1">
    <location>
        <begin position="1"/>
        <end position="20"/>
    </location>
</feature>
<evidence type="ECO:0000313" key="3">
    <source>
        <dbReference type="Proteomes" id="UP001150879"/>
    </source>
</evidence>
<sequence>MSKQRVFSGGHDGKRDGSTVRVTELTVRTIEAQLTGTIDPLHQPAKWPSSNSAIASSLV</sequence>
<reference evidence="2" key="2">
    <citation type="journal article" date="2023" name="IMA Fungus">
        <title>Comparative genomic study of the Penicillium genus elucidates a diverse pangenome and 15 lateral gene transfer events.</title>
        <authorList>
            <person name="Petersen C."/>
            <person name="Sorensen T."/>
            <person name="Nielsen M.R."/>
            <person name="Sondergaard T.E."/>
            <person name="Sorensen J.L."/>
            <person name="Fitzpatrick D.A."/>
            <person name="Frisvad J.C."/>
            <person name="Nielsen K.L."/>
        </authorList>
    </citation>
    <scope>NUCLEOTIDE SEQUENCE</scope>
    <source>
        <strain evidence="2">IBT 16849</strain>
    </source>
</reference>
<organism evidence="2 3">
    <name type="scientific">Penicillium cf. griseofulvum</name>
    <dbReference type="NCBI Taxonomy" id="2972120"/>
    <lineage>
        <taxon>Eukaryota</taxon>
        <taxon>Fungi</taxon>
        <taxon>Dikarya</taxon>
        <taxon>Ascomycota</taxon>
        <taxon>Pezizomycotina</taxon>
        <taxon>Eurotiomycetes</taxon>
        <taxon>Eurotiomycetidae</taxon>
        <taxon>Eurotiales</taxon>
        <taxon>Aspergillaceae</taxon>
        <taxon>Penicillium</taxon>
    </lineage>
</organism>
<comment type="caution">
    <text evidence="2">The sequence shown here is derived from an EMBL/GenBank/DDBJ whole genome shotgun (WGS) entry which is preliminary data.</text>
</comment>
<evidence type="ECO:0000256" key="1">
    <source>
        <dbReference type="SAM" id="MobiDB-lite"/>
    </source>
</evidence>
<dbReference type="Proteomes" id="UP001150879">
    <property type="component" value="Unassembled WGS sequence"/>
</dbReference>
<name>A0A9W9MZ76_9EURO</name>
<evidence type="ECO:0000313" key="2">
    <source>
        <dbReference type="EMBL" id="KAJ5210142.1"/>
    </source>
</evidence>
<dbReference type="EMBL" id="JAPQKP010000001">
    <property type="protein sequence ID" value="KAJ5210142.1"/>
    <property type="molecule type" value="Genomic_DNA"/>
</dbReference>
<proteinExistence type="predicted"/>
<accession>A0A9W9MZ76</accession>
<gene>
    <name evidence="2" type="ORF">N7472_000281</name>
</gene>
<protein>
    <submittedName>
        <fullName evidence="2">Uncharacterized protein</fullName>
    </submittedName>
</protein>
<dbReference type="AlphaFoldDB" id="A0A9W9MZ76"/>